<dbReference type="RefSeq" id="WP_048708762.1">
    <property type="nucleotide sequence ID" value="NZ_CP014646.1"/>
</dbReference>
<proteinExistence type="predicted"/>
<dbReference type="STRING" id="1134435.AC731_001255"/>
<accession>A0A140ID69</accession>
<dbReference type="AlphaFoldDB" id="A0A140ID69"/>
<dbReference type="Proteomes" id="UP000036902">
    <property type="component" value="Chromosome"/>
</dbReference>
<sequence length="86" mass="9662">MRTTLDIDDNLLKQAKQLAAREHTSLTRLIEEGLAARLRSTERPPAEPARIRLPVFAGQGGLQPHIRDAKRHEAMLDALDDVDDVR</sequence>
<dbReference type="KEGG" id="thu:AC731_001255"/>
<protein>
    <submittedName>
        <fullName evidence="1">Antitoxin</fullName>
    </submittedName>
</protein>
<gene>
    <name evidence="1" type="ORF">AC731_001255</name>
</gene>
<dbReference type="InterPro" id="IPR045944">
    <property type="entry name" value="DUF6364"/>
</dbReference>
<evidence type="ECO:0000313" key="1">
    <source>
        <dbReference type="EMBL" id="AMO35694.1"/>
    </source>
</evidence>
<evidence type="ECO:0000313" key="2">
    <source>
        <dbReference type="Proteomes" id="UP000036902"/>
    </source>
</evidence>
<reference evidence="2" key="1">
    <citation type="submission" date="2016-03" db="EMBL/GenBank/DDBJ databases">
        <authorList>
            <person name="Ma C."/>
            <person name="Zhou S."/>
            <person name="Yang G."/>
        </authorList>
    </citation>
    <scope>NUCLEOTIDE SEQUENCE [LARGE SCALE GENOMIC DNA]</scope>
    <source>
        <strain evidence="2">SgZ-1</strain>
    </source>
</reference>
<dbReference type="Pfam" id="PF19891">
    <property type="entry name" value="DUF6364"/>
    <property type="match status" value="1"/>
</dbReference>
<keyword evidence="2" id="KW-1185">Reference proteome</keyword>
<name>A0A140ID69_9RHOO</name>
<dbReference type="EMBL" id="CP014646">
    <property type="protein sequence ID" value="AMO35694.1"/>
    <property type="molecule type" value="Genomic_DNA"/>
</dbReference>
<organism evidence="1 2">
    <name type="scientific">Thauera humireducens</name>
    <dbReference type="NCBI Taxonomy" id="1134435"/>
    <lineage>
        <taxon>Bacteria</taxon>
        <taxon>Pseudomonadati</taxon>
        <taxon>Pseudomonadota</taxon>
        <taxon>Betaproteobacteria</taxon>
        <taxon>Rhodocyclales</taxon>
        <taxon>Zoogloeaceae</taxon>
        <taxon>Thauera</taxon>
    </lineage>
</organism>